<sequence>MATKTYQKRCQKGNRTEEERDWANLPEGIVAQIGEISLAHDLLPYISLRGVCHRWRQATKNPVNTDRRFRPHNWILIDPVTNLCHSQSVLAEPLDFDQNQCLFLNFSSGKRIQVDIPELHSHCIRACVDGLLLITEIGIADTPTRLLNPFTGAMTDYPALSTLHSEIGLPLSICFASPTASTLVILARRDVAYAVPGLKEWELCANRNPLWDCRRAAHAYFHSCTCVFSVARRPAASGLELRLTRFKVEEANSGQVDLRMECTEIAQNDWGWVTRNLWGVASLVESNGELLFLSQSRGLRIVKFSFFQVFKVVIEEGVNGEVKAHLVPLNNIGKRAILINKVYGSLSVSTDVFPCIKPNSIYCYEGDSLNIYHPGGICSKYLGPNLAPPGYCYWPDDNRQFIGENLSFRPSNLQG</sequence>
<proteinExistence type="predicted"/>
<dbReference type="AlphaFoldDB" id="A0A833RQT6"/>
<protein>
    <recommendedName>
        <fullName evidence="1">KIB1-4 beta-propeller domain-containing protein</fullName>
    </recommendedName>
</protein>
<comment type="caution">
    <text evidence="2">The sequence shown here is derived from an EMBL/GenBank/DDBJ whole genome shotgun (WGS) entry which is preliminary data.</text>
</comment>
<dbReference type="Proteomes" id="UP000623129">
    <property type="component" value="Unassembled WGS sequence"/>
</dbReference>
<dbReference type="PANTHER" id="PTHR33165">
    <property type="entry name" value="F-BOX DOMAIN CONTAINING PROTEIN-LIKE-RELATED"/>
    <property type="match status" value="1"/>
</dbReference>
<feature type="domain" description="KIB1-4 beta-propeller" evidence="1">
    <location>
        <begin position="103"/>
        <end position="367"/>
    </location>
</feature>
<evidence type="ECO:0000313" key="2">
    <source>
        <dbReference type="EMBL" id="KAF3339488.1"/>
    </source>
</evidence>
<evidence type="ECO:0000313" key="3">
    <source>
        <dbReference type="Proteomes" id="UP000623129"/>
    </source>
</evidence>
<dbReference type="OrthoDB" id="677464at2759"/>
<name>A0A833RQT6_9POAL</name>
<dbReference type="InterPro" id="IPR005174">
    <property type="entry name" value="KIB1-4_b-propeller"/>
</dbReference>
<organism evidence="2 3">
    <name type="scientific">Carex littledalei</name>
    <dbReference type="NCBI Taxonomy" id="544730"/>
    <lineage>
        <taxon>Eukaryota</taxon>
        <taxon>Viridiplantae</taxon>
        <taxon>Streptophyta</taxon>
        <taxon>Embryophyta</taxon>
        <taxon>Tracheophyta</taxon>
        <taxon>Spermatophyta</taxon>
        <taxon>Magnoliopsida</taxon>
        <taxon>Liliopsida</taxon>
        <taxon>Poales</taxon>
        <taxon>Cyperaceae</taxon>
        <taxon>Cyperoideae</taxon>
        <taxon>Cariceae</taxon>
        <taxon>Carex</taxon>
        <taxon>Carex subgen. Euthyceras</taxon>
    </lineage>
</organism>
<gene>
    <name evidence="2" type="ORF">FCM35_KLT16959</name>
</gene>
<reference evidence="2" key="1">
    <citation type="submission" date="2020-01" db="EMBL/GenBank/DDBJ databases">
        <title>Genome sequence of Kobresia littledalei, the first chromosome-level genome in the family Cyperaceae.</title>
        <authorList>
            <person name="Qu G."/>
        </authorList>
    </citation>
    <scope>NUCLEOTIDE SEQUENCE</scope>
    <source>
        <strain evidence="2">C.B.Clarke</strain>
        <tissue evidence="2">Leaf</tissue>
    </source>
</reference>
<accession>A0A833RQT6</accession>
<evidence type="ECO:0000259" key="1">
    <source>
        <dbReference type="Pfam" id="PF03478"/>
    </source>
</evidence>
<dbReference type="EMBL" id="SWLB01000004">
    <property type="protein sequence ID" value="KAF3339488.1"/>
    <property type="molecule type" value="Genomic_DNA"/>
</dbReference>
<dbReference type="Pfam" id="PF03478">
    <property type="entry name" value="Beta-prop_KIB1-4"/>
    <property type="match status" value="1"/>
</dbReference>
<keyword evidence="3" id="KW-1185">Reference proteome</keyword>